<dbReference type="InterPro" id="IPR015421">
    <property type="entry name" value="PyrdxlP-dep_Trfase_major"/>
</dbReference>
<dbReference type="EMBL" id="JAAOYM010000001">
    <property type="protein sequence ID" value="NIJ14254.1"/>
    <property type="molecule type" value="Genomic_DNA"/>
</dbReference>
<dbReference type="SUPFAM" id="SSF53383">
    <property type="entry name" value="PLP-dependent transferases"/>
    <property type="match status" value="1"/>
</dbReference>
<evidence type="ECO:0000259" key="7">
    <source>
        <dbReference type="Pfam" id="PF00155"/>
    </source>
</evidence>
<proteinExistence type="inferred from homology"/>
<keyword evidence="5" id="KW-0663">Pyridoxal phosphate</keyword>
<evidence type="ECO:0000313" key="8">
    <source>
        <dbReference type="EMBL" id="NIJ14254.1"/>
    </source>
</evidence>
<gene>
    <name evidence="8" type="ORF">FHU38_004598</name>
</gene>
<dbReference type="InterPro" id="IPR004838">
    <property type="entry name" value="NHTrfase_class1_PyrdxlP-BS"/>
</dbReference>
<keyword evidence="3 6" id="KW-0032">Aminotransferase</keyword>
<evidence type="ECO:0000256" key="3">
    <source>
        <dbReference type="ARBA" id="ARBA00022576"/>
    </source>
</evidence>
<dbReference type="Gene3D" id="3.90.1150.10">
    <property type="entry name" value="Aspartate Aminotransferase, domain 1"/>
    <property type="match status" value="1"/>
</dbReference>
<sequence length="410" mass="43556">MATSESTATSPRSRVSARIAGITPSATLAVDAKAKALKAEGRPVIGFGAGQPDFPTPDYIVEAAAAAVHERVNHGYTAAAGLPELREAIAAKTLRDSGFECDASQVLVTNGGKQAVYSAFATLLDPGDEVLLLAPYWTTYPESITLAGGVPVQVTADDSTDYLVGVEQLEAARTERTKVLLFNSPSNPTGSVYPREQVEAIGRWAAEHGIWVVTDEIYEHLVYDGVTAESMPVVVPELADQTLILNGVAKTYSMTGWRVGWIVGPQDVIKAAASFQSHLCGNVANVSQRAALAAVAGPLDAVERMRASFDVRRKKIVSMLSEIPGVHCPTPQGAFYAYPSVKALLGKEIRGERPADTVALADLILREAEVAIVPGEAFGTPGYFRFSYALAEEDLVEGVSRVANLLSEAR</sequence>
<dbReference type="EC" id="2.6.1.-" evidence="6"/>
<evidence type="ECO:0000256" key="1">
    <source>
        <dbReference type="ARBA" id="ARBA00001933"/>
    </source>
</evidence>
<dbReference type="Gene3D" id="3.40.640.10">
    <property type="entry name" value="Type I PLP-dependent aspartate aminotransferase-like (Major domain)"/>
    <property type="match status" value="1"/>
</dbReference>
<evidence type="ECO:0000256" key="2">
    <source>
        <dbReference type="ARBA" id="ARBA00007441"/>
    </source>
</evidence>
<evidence type="ECO:0000256" key="4">
    <source>
        <dbReference type="ARBA" id="ARBA00022679"/>
    </source>
</evidence>
<evidence type="ECO:0000256" key="6">
    <source>
        <dbReference type="RuleBase" id="RU000481"/>
    </source>
</evidence>
<dbReference type="Proteomes" id="UP000545493">
    <property type="component" value="Unassembled WGS sequence"/>
</dbReference>
<dbReference type="GO" id="GO:0008483">
    <property type="term" value="F:transaminase activity"/>
    <property type="evidence" value="ECO:0007669"/>
    <property type="project" value="UniProtKB-KW"/>
</dbReference>
<dbReference type="GO" id="GO:0006520">
    <property type="term" value="P:amino acid metabolic process"/>
    <property type="evidence" value="ECO:0007669"/>
    <property type="project" value="InterPro"/>
</dbReference>
<dbReference type="InterPro" id="IPR015422">
    <property type="entry name" value="PyrdxlP-dep_Trfase_small"/>
</dbReference>
<dbReference type="RefSeq" id="WP_167175015.1">
    <property type="nucleotide sequence ID" value="NZ_JAAOYM010000001.1"/>
</dbReference>
<organism evidence="8 9">
    <name type="scientific">Saccharomonospora amisosensis</name>
    <dbReference type="NCBI Taxonomy" id="1128677"/>
    <lineage>
        <taxon>Bacteria</taxon>
        <taxon>Bacillati</taxon>
        <taxon>Actinomycetota</taxon>
        <taxon>Actinomycetes</taxon>
        <taxon>Pseudonocardiales</taxon>
        <taxon>Pseudonocardiaceae</taxon>
        <taxon>Saccharomonospora</taxon>
    </lineage>
</organism>
<accession>A0A7X5UU27</accession>
<evidence type="ECO:0000256" key="5">
    <source>
        <dbReference type="ARBA" id="ARBA00022898"/>
    </source>
</evidence>
<dbReference type="FunFam" id="3.40.640.10:FF:000033">
    <property type="entry name" value="Aspartate aminotransferase"/>
    <property type="match status" value="1"/>
</dbReference>
<comment type="caution">
    <text evidence="8">The sequence shown here is derived from an EMBL/GenBank/DDBJ whole genome shotgun (WGS) entry which is preliminary data.</text>
</comment>
<feature type="domain" description="Aminotransferase class I/classII large" evidence="7">
    <location>
        <begin position="43"/>
        <end position="401"/>
    </location>
</feature>
<protein>
    <recommendedName>
        <fullName evidence="6">Aminotransferase</fullName>
        <ecNumber evidence="6">2.6.1.-</ecNumber>
    </recommendedName>
</protein>
<dbReference type="PANTHER" id="PTHR46383:SF1">
    <property type="entry name" value="ASPARTATE AMINOTRANSFERASE"/>
    <property type="match status" value="1"/>
</dbReference>
<dbReference type="GO" id="GO:0030170">
    <property type="term" value="F:pyridoxal phosphate binding"/>
    <property type="evidence" value="ECO:0007669"/>
    <property type="project" value="InterPro"/>
</dbReference>
<dbReference type="PROSITE" id="PS00105">
    <property type="entry name" value="AA_TRANSFER_CLASS_1"/>
    <property type="match status" value="1"/>
</dbReference>
<dbReference type="AlphaFoldDB" id="A0A7X5UU27"/>
<comment type="cofactor">
    <cofactor evidence="1 6">
        <name>pyridoxal 5'-phosphate</name>
        <dbReference type="ChEBI" id="CHEBI:597326"/>
    </cofactor>
</comment>
<reference evidence="8 9" key="1">
    <citation type="submission" date="2020-03" db="EMBL/GenBank/DDBJ databases">
        <title>Sequencing the genomes of 1000 actinobacteria strains.</title>
        <authorList>
            <person name="Klenk H.-P."/>
        </authorList>
    </citation>
    <scope>NUCLEOTIDE SEQUENCE [LARGE SCALE GENOMIC DNA]</scope>
    <source>
        <strain evidence="8 9">DSM 45685</strain>
    </source>
</reference>
<dbReference type="InterPro" id="IPR050596">
    <property type="entry name" value="AspAT/PAT-like"/>
</dbReference>
<dbReference type="InterPro" id="IPR004839">
    <property type="entry name" value="Aminotransferase_I/II_large"/>
</dbReference>
<dbReference type="InterPro" id="IPR015424">
    <property type="entry name" value="PyrdxlP-dep_Trfase"/>
</dbReference>
<comment type="similarity">
    <text evidence="2 6">Belongs to the class-I pyridoxal-phosphate-dependent aminotransferase family.</text>
</comment>
<dbReference type="CDD" id="cd00609">
    <property type="entry name" value="AAT_like"/>
    <property type="match status" value="1"/>
</dbReference>
<keyword evidence="4 6" id="KW-0808">Transferase</keyword>
<keyword evidence="9" id="KW-1185">Reference proteome</keyword>
<name>A0A7X5UU27_9PSEU</name>
<dbReference type="PANTHER" id="PTHR46383">
    <property type="entry name" value="ASPARTATE AMINOTRANSFERASE"/>
    <property type="match status" value="1"/>
</dbReference>
<evidence type="ECO:0000313" key="9">
    <source>
        <dbReference type="Proteomes" id="UP000545493"/>
    </source>
</evidence>
<dbReference type="Pfam" id="PF00155">
    <property type="entry name" value="Aminotran_1_2"/>
    <property type="match status" value="1"/>
</dbReference>